<keyword evidence="5" id="KW-0158">Chromosome</keyword>
<feature type="coiled-coil region" evidence="14">
    <location>
        <begin position="926"/>
        <end position="960"/>
    </location>
</feature>
<evidence type="ECO:0000256" key="4">
    <source>
        <dbReference type="ARBA" id="ARBA00009439"/>
    </source>
</evidence>
<comment type="catalytic activity">
    <reaction evidence="13">
        <text>ATP + H2O = ADP + phosphate + H(+)</text>
        <dbReference type="Rhea" id="RHEA:13065"/>
        <dbReference type="ChEBI" id="CHEBI:15377"/>
        <dbReference type="ChEBI" id="CHEBI:15378"/>
        <dbReference type="ChEBI" id="CHEBI:30616"/>
        <dbReference type="ChEBI" id="CHEBI:43474"/>
        <dbReference type="ChEBI" id="CHEBI:456216"/>
    </reaction>
</comment>
<evidence type="ECO:0000256" key="6">
    <source>
        <dbReference type="ARBA" id="ARBA00022723"/>
    </source>
</evidence>
<dbReference type="GeneID" id="91993252"/>
<evidence type="ECO:0000256" key="12">
    <source>
        <dbReference type="ARBA" id="ARBA00023242"/>
    </source>
</evidence>
<keyword evidence="17" id="KW-1185">Reference proteome</keyword>
<evidence type="ECO:0000256" key="13">
    <source>
        <dbReference type="ARBA" id="ARBA00049360"/>
    </source>
</evidence>
<keyword evidence="12" id="KW-0539">Nucleus</keyword>
<dbReference type="PANTHER" id="PTHR18867">
    <property type="entry name" value="RAD50"/>
    <property type="match status" value="1"/>
</dbReference>
<feature type="coiled-coil region" evidence="14">
    <location>
        <begin position="627"/>
        <end position="661"/>
    </location>
</feature>
<evidence type="ECO:0000256" key="8">
    <source>
        <dbReference type="ARBA" id="ARBA00022801"/>
    </source>
</evidence>
<dbReference type="SUPFAM" id="SSF52540">
    <property type="entry name" value="P-loop containing nucleoside triphosphate hydrolases"/>
    <property type="match status" value="2"/>
</dbReference>
<reference evidence="16 17" key="2">
    <citation type="submission" date="2024-01" db="EMBL/GenBank/DDBJ databases">
        <title>Comparative genomics of Cryptococcus and Kwoniella reveals pathogenesis evolution and contrasting modes of karyotype evolution via chromosome fusion or intercentromeric recombination.</title>
        <authorList>
            <person name="Coelho M.A."/>
            <person name="David-Palma M."/>
            <person name="Shea T."/>
            <person name="Bowers K."/>
            <person name="Mcginley-Smith S."/>
            <person name="Mohammad A.W."/>
            <person name="Gnirke A."/>
            <person name="Yurkov A.M."/>
            <person name="Nowrousian M."/>
            <person name="Sun S."/>
            <person name="Cuomo C.A."/>
            <person name="Heitman J."/>
        </authorList>
    </citation>
    <scope>NUCLEOTIDE SEQUENCE [LARGE SCALE GENOMIC DNA]</scope>
    <source>
        <strain evidence="16 17">IND107</strain>
    </source>
</reference>
<dbReference type="Pfam" id="PF13476">
    <property type="entry name" value="AAA_23"/>
    <property type="match status" value="1"/>
</dbReference>
<feature type="coiled-coil region" evidence="14">
    <location>
        <begin position="341"/>
        <end position="557"/>
    </location>
</feature>
<evidence type="ECO:0000256" key="3">
    <source>
        <dbReference type="ARBA" id="ARBA00004286"/>
    </source>
</evidence>
<dbReference type="PANTHER" id="PTHR18867:SF12">
    <property type="entry name" value="DNA REPAIR PROTEIN RAD50"/>
    <property type="match status" value="1"/>
</dbReference>
<gene>
    <name evidence="16" type="ORF">I308_106397</name>
</gene>
<feature type="coiled-coil region" evidence="14">
    <location>
        <begin position="796"/>
        <end position="894"/>
    </location>
</feature>
<evidence type="ECO:0000313" key="16">
    <source>
        <dbReference type="EMBL" id="KAL0240599.1"/>
    </source>
</evidence>
<dbReference type="Gene3D" id="3.40.50.300">
    <property type="entry name" value="P-loop containing nucleotide triphosphate hydrolases"/>
    <property type="match status" value="2"/>
</dbReference>
<sequence length="1353" mass="155130">MDSTFLTVYPSEAWLPRLGRKTVAMASLNKLAIRGIRSFDDKHVQVIEFYSPLTVIVGHNGSGKTTIIECLKYATTGDMPPNTKGGAFVHDPKMAGEKEVKAQVRLRFWNAKRERMTATRNLQVTTKKTGQLTMKTLEGILAKTDVGDGNGKRNTISTKCSEMDEEVPYLLGVSRAILENVIFCHQEESNWPLSEPAALKKKFDDIFEATKYTKALDNIKALRKERMAELKVDKERLKFLKADKDKAERLRKDLEESISQENRKQAELDNLKERYETIKIRNAEFYEEATLFRQIYEQSKSLKEKKKMYEDNRKHSKLNMQEMNESTEELLHMQQNFDAHLETLKMQLEEKEDAKEMKESLLEELRADERNLINTQGGLVAHRQAYERNLREREAAIRQIAKTHDLVGYDYSPLEDSKVAEFVNKIYEMVRKAENDLKKLQAENNRKERELQDELDRLSTMKASAQATRKSKEDQIIKLTEKIRTSEATFHSISNPSFELEINQNKLTELEADLAKFQSEIADAKYDEKINQRGLLIRQKELERDSISAELAVLNRKADSRAKLDLQRNELEGKNSQITTLLKTHEAKFRELVEADIHDLKPVDLEDKVIGAISHKDRDLMQEENSASALNRDHSQVQASLNRAREELTIKKREVQSMQREIEAAIYNVNQPAEGEEVPAEEAKNLAEAFDICRSEIETVQRAIMDKQGSRVVWEGLLTTVKAGGVCEACNRGIKHEEKNAVTRHMEAKIRQLMEAEQAGVDAEIEVEKSWTEILDTLIRVEPHEAKIQDLQRRVIPRLETQIKEGEEKLRSLVKEVDDSKASIQKLKSASRDLQNLKSTASYINHLYLEISDLKANVKRLQTELESSGSSKTVEEVQKDVDRVTQVIKTLSREQQDFSSEKELKVNALRAIQDEIGRKSLHIGRLKAQQDKRKMEEEALNDMQNTLGALRNELRDLDQTVQTAEAPWKEKNEALGRFRTERANTEKEASTQVRMYQSSLGEIEGKHKACQVYVAEGNDRKIQENEIAMSDIKRQISHSNDARAALEAEIFALSSELSRSESLKANIRSNLKYREDGKKIEMVQAELNELDLDSAAESRAKFNKEYKGMLDEETEAQGLMAITQGGLLEMRANRQKMEKTLKMDYKNIDKEHKEQLIKTTISEYANNDLEKYAKALDNAILKYHSIKMDEINDTIGHLWNKTYQGTDIDGIRIVSDHDEASTSTRKSYNYRVVMVKNEVELDMRGRCSAGQKVLASIIIRLALAESFGQGCGVLALDEPTTNLDQENINALAESLAEIIRERRQQANFQLIVITHDEGFLQRLAEQDVVEYYWRVSRDASQKSVLERQRVGRG</sequence>
<dbReference type="Pfam" id="PF13558">
    <property type="entry name" value="SbcC_Walker_B"/>
    <property type="match status" value="1"/>
</dbReference>
<comment type="similarity">
    <text evidence="4">Belongs to the SMC family. RAD50 subfamily.</text>
</comment>
<evidence type="ECO:0000256" key="10">
    <source>
        <dbReference type="ARBA" id="ARBA00023054"/>
    </source>
</evidence>
<evidence type="ECO:0000256" key="11">
    <source>
        <dbReference type="ARBA" id="ARBA00023204"/>
    </source>
</evidence>
<evidence type="ECO:0000256" key="7">
    <source>
        <dbReference type="ARBA" id="ARBA00022763"/>
    </source>
</evidence>
<dbReference type="InterPro" id="IPR027417">
    <property type="entry name" value="P-loop_NTPase"/>
</dbReference>
<comment type="caution">
    <text evidence="16">The sequence shown here is derived from an EMBL/GenBank/DDBJ whole genome shotgun (WGS) entry which is preliminary data.</text>
</comment>
<evidence type="ECO:0000256" key="9">
    <source>
        <dbReference type="ARBA" id="ARBA00022833"/>
    </source>
</evidence>
<dbReference type="Proteomes" id="UP000054399">
    <property type="component" value="Unassembled WGS sequence"/>
</dbReference>
<evidence type="ECO:0000259" key="15">
    <source>
        <dbReference type="Pfam" id="PF13476"/>
    </source>
</evidence>
<keyword evidence="9" id="KW-0862">Zinc</keyword>
<keyword evidence="7" id="KW-0227">DNA damage</keyword>
<name>A0ABR3BJW7_9TREE</name>
<dbReference type="EMBL" id="ATAM02000013">
    <property type="protein sequence ID" value="KAL0240599.1"/>
    <property type="molecule type" value="Genomic_DNA"/>
</dbReference>
<accession>A0ABR3BJW7</accession>
<keyword evidence="6" id="KW-0479">Metal-binding</keyword>
<evidence type="ECO:0000256" key="14">
    <source>
        <dbReference type="SAM" id="Coils"/>
    </source>
</evidence>
<evidence type="ECO:0000256" key="1">
    <source>
        <dbReference type="ARBA" id="ARBA00001947"/>
    </source>
</evidence>
<comment type="cofactor">
    <cofactor evidence="1">
        <name>Zn(2+)</name>
        <dbReference type="ChEBI" id="CHEBI:29105"/>
    </cofactor>
</comment>
<dbReference type="InterPro" id="IPR004584">
    <property type="entry name" value="Rad50_eukaryotes"/>
</dbReference>
<reference evidence="17" key="1">
    <citation type="submission" date="2015-01" db="EMBL/GenBank/DDBJ databases">
        <title>The Genome Sequence of Cryptococcus gattii MMRL2647.</title>
        <authorList>
            <consortium name="The Broad Institute Genomics Platform"/>
            <person name="Cuomo C."/>
            <person name="Litvintseva A."/>
            <person name="Chen Y."/>
            <person name="Heitman J."/>
            <person name="Sun S."/>
            <person name="Springer D."/>
            <person name="Dromer F."/>
            <person name="Young S."/>
            <person name="Zeng Q."/>
            <person name="Gargeya S."/>
            <person name="Abouelleil A."/>
            <person name="Alvarado L."/>
            <person name="Chapman S.B."/>
            <person name="Gainer-Dewar J."/>
            <person name="Goldberg J."/>
            <person name="Griggs A."/>
            <person name="Gujja S."/>
            <person name="Hansen M."/>
            <person name="Howarth C."/>
            <person name="Imamovic A."/>
            <person name="Larimer J."/>
            <person name="Murphy C."/>
            <person name="Naylor J."/>
            <person name="Pearson M."/>
            <person name="Priest M."/>
            <person name="Roberts A."/>
            <person name="Saif S."/>
            <person name="Shea T."/>
            <person name="Sykes S."/>
            <person name="Wortman J."/>
            <person name="Nusbaum C."/>
            <person name="Birren B."/>
        </authorList>
    </citation>
    <scope>NUCLEOTIDE SEQUENCE [LARGE SCALE GENOMIC DNA]</scope>
    <source>
        <strain evidence="17">IND107</strain>
    </source>
</reference>
<comment type="subcellular location">
    <subcellularLocation>
        <location evidence="3">Chromosome</location>
    </subcellularLocation>
    <subcellularLocation>
        <location evidence="2">Nucleus</location>
    </subcellularLocation>
</comment>
<dbReference type="NCBIfam" id="TIGR00606">
    <property type="entry name" value="rad50"/>
    <property type="match status" value="1"/>
</dbReference>
<evidence type="ECO:0000313" key="17">
    <source>
        <dbReference type="Proteomes" id="UP000054399"/>
    </source>
</evidence>
<dbReference type="RefSeq" id="XP_066611098.1">
    <property type="nucleotide sequence ID" value="XM_066760826.1"/>
</dbReference>
<keyword evidence="10 14" id="KW-0175">Coiled coil</keyword>
<protein>
    <recommendedName>
        <fullName evidence="15">Rad50/SbcC-type AAA domain-containing protein</fullName>
    </recommendedName>
</protein>
<proteinExistence type="inferred from homology"/>
<organism evidence="16 17">
    <name type="scientific">Cryptococcus tetragattii IND107</name>
    <dbReference type="NCBI Taxonomy" id="1296105"/>
    <lineage>
        <taxon>Eukaryota</taxon>
        <taxon>Fungi</taxon>
        <taxon>Dikarya</taxon>
        <taxon>Basidiomycota</taxon>
        <taxon>Agaricomycotina</taxon>
        <taxon>Tremellomycetes</taxon>
        <taxon>Tremellales</taxon>
        <taxon>Cryptococcaceae</taxon>
        <taxon>Cryptococcus</taxon>
        <taxon>Cryptococcus gattii species complex</taxon>
    </lineage>
</organism>
<evidence type="ECO:0000256" key="2">
    <source>
        <dbReference type="ARBA" id="ARBA00004123"/>
    </source>
</evidence>
<feature type="domain" description="Rad50/SbcC-type AAA" evidence="15">
    <location>
        <begin position="30"/>
        <end position="254"/>
    </location>
</feature>
<evidence type="ECO:0000256" key="5">
    <source>
        <dbReference type="ARBA" id="ARBA00022454"/>
    </source>
</evidence>
<keyword evidence="8" id="KW-0378">Hydrolase</keyword>
<dbReference type="InterPro" id="IPR038729">
    <property type="entry name" value="Rad50/SbcC_AAA"/>
</dbReference>
<feature type="coiled-coil region" evidence="14">
    <location>
        <begin position="230"/>
        <end position="288"/>
    </location>
</feature>
<keyword evidence="11" id="KW-0234">DNA repair</keyword>